<feature type="transmembrane region" description="Helical" evidence="1">
    <location>
        <begin position="254"/>
        <end position="274"/>
    </location>
</feature>
<name>A0A9X2ZTB8_9BACT</name>
<comment type="caution">
    <text evidence="2">The sequence shown here is derived from an EMBL/GenBank/DDBJ whole genome shotgun (WGS) entry which is preliminary data.</text>
</comment>
<feature type="transmembrane region" description="Helical" evidence="1">
    <location>
        <begin position="223"/>
        <end position="247"/>
    </location>
</feature>
<gene>
    <name evidence="2" type="ORF">GGP83_002369</name>
</gene>
<keyword evidence="1" id="KW-0812">Transmembrane</keyword>
<protein>
    <recommendedName>
        <fullName evidence="4">Oligosaccharide repeat unit polymerase</fullName>
    </recommendedName>
</protein>
<organism evidence="2 3">
    <name type="scientific">Salinibacter ruber</name>
    <dbReference type="NCBI Taxonomy" id="146919"/>
    <lineage>
        <taxon>Bacteria</taxon>
        <taxon>Pseudomonadati</taxon>
        <taxon>Rhodothermota</taxon>
        <taxon>Rhodothermia</taxon>
        <taxon>Rhodothermales</taxon>
        <taxon>Salinibacteraceae</taxon>
        <taxon>Salinibacter</taxon>
    </lineage>
</organism>
<keyword evidence="1" id="KW-0472">Membrane</keyword>
<feature type="transmembrane region" description="Helical" evidence="1">
    <location>
        <begin position="111"/>
        <end position="130"/>
    </location>
</feature>
<proteinExistence type="predicted"/>
<feature type="transmembrane region" description="Helical" evidence="1">
    <location>
        <begin position="420"/>
        <end position="439"/>
    </location>
</feature>
<evidence type="ECO:0000313" key="2">
    <source>
        <dbReference type="EMBL" id="MCS3952402.1"/>
    </source>
</evidence>
<evidence type="ECO:0000313" key="3">
    <source>
        <dbReference type="Proteomes" id="UP001155010"/>
    </source>
</evidence>
<reference evidence="2" key="1">
    <citation type="submission" date="2022-08" db="EMBL/GenBank/DDBJ databases">
        <title>Genomic Encyclopedia of Type Strains, Phase V (KMG-V): Genome sequencing to study the core and pangenomes of soil and plant-associated prokaryotes.</title>
        <authorList>
            <person name="Whitman W."/>
        </authorList>
    </citation>
    <scope>NUCLEOTIDE SEQUENCE</scope>
    <source>
        <strain evidence="2">SP2017</strain>
    </source>
</reference>
<feature type="transmembrane region" description="Helical" evidence="1">
    <location>
        <begin position="182"/>
        <end position="203"/>
    </location>
</feature>
<dbReference type="Proteomes" id="UP001155010">
    <property type="component" value="Unassembled WGS sequence"/>
</dbReference>
<feature type="transmembrane region" description="Helical" evidence="1">
    <location>
        <begin position="142"/>
        <end position="161"/>
    </location>
</feature>
<evidence type="ECO:0008006" key="4">
    <source>
        <dbReference type="Google" id="ProtNLM"/>
    </source>
</evidence>
<dbReference type="EMBL" id="JANUBB010000009">
    <property type="protein sequence ID" value="MCS3952402.1"/>
    <property type="molecule type" value="Genomic_DNA"/>
</dbReference>
<feature type="transmembrane region" description="Helical" evidence="1">
    <location>
        <begin position="20"/>
        <end position="41"/>
    </location>
</feature>
<feature type="transmembrane region" description="Helical" evidence="1">
    <location>
        <begin position="389"/>
        <end position="408"/>
    </location>
</feature>
<dbReference type="AlphaFoldDB" id="A0A9X2ZTB8"/>
<feature type="transmembrane region" description="Helical" evidence="1">
    <location>
        <begin position="445"/>
        <end position="464"/>
    </location>
</feature>
<sequence length="470" mass="51509">MYNALVPGFSEVLHQPSLPLSVLRFGAELVYQGLLVLPFVYYKPSFGWLHPLIFTVLWSLAQTYVGEPEALLAPVRVLFTPLHPELSHRGLVGFTEPAVAWTLVKAKGIQSLALVAYYAGFFSGLRPSVLRLPFHEPRQVPLRTILLVGGAFATFLIAVQLRGGIVEHFISLGQGRQRAIGGLGHIGVLIRLGVIASVVWYAFDPKAGTNPLYWGTLAVSLVSMFLWSGSRSDVIFPLAFLLILWALRHKTIPWGRGAIVGTTALVLFGGLGALRASTMTGEPAWEIVTDLQISRSLEFADEQLERRQQNPGGGYTAIVGRVPKDVDLLYGRTYVGALLFFIPRALWTEKPRGTGSYVNKYLYGTTGPVELGDSPPEVGGIPSGPVGAAYWNFYIPGVVLFFALYGIFHRWLARLYETNENALGAVIFLYLLVGVGVSPNALVSIFQDIVLLLAVLLFFGALRFPKITRN</sequence>
<evidence type="ECO:0000256" key="1">
    <source>
        <dbReference type="SAM" id="Phobius"/>
    </source>
</evidence>
<accession>A0A9X2ZTB8</accession>
<keyword evidence="1" id="KW-1133">Transmembrane helix</keyword>